<feature type="transmembrane region" description="Helical" evidence="2">
    <location>
        <begin position="63"/>
        <end position="86"/>
    </location>
</feature>
<evidence type="ECO:0000256" key="2">
    <source>
        <dbReference type="SAM" id="Phobius"/>
    </source>
</evidence>
<accession>W0RG73</accession>
<evidence type="ECO:0000313" key="3">
    <source>
        <dbReference type="EMBL" id="AHG89325.1"/>
    </source>
</evidence>
<organism evidence="3 4">
    <name type="scientific">Gemmatirosa kalamazoonensis</name>
    <dbReference type="NCBI Taxonomy" id="861299"/>
    <lineage>
        <taxon>Bacteria</taxon>
        <taxon>Pseudomonadati</taxon>
        <taxon>Gemmatimonadota</taxon>
        <taxon>Gemmatimonadia</taxon>
        <taxon>Gemmatimonadales</taxon>
        <taxon>Gemmatimonadaceae</taxon>
        <taxon>Gemmatirosa</taxon>
    </lineage>
</organism>
<name>W0RG73_9BACT</name>
<keyword evidence="2" id="KW-0472">Membrane</keyword>
<dbReference type="RefSeq" id="WP_025410828.1">
    <property type="nucleotide sequence ID" value="NZ_CP007128.1"/>
</dbReference>
<dbReference type="OrthoDB" id="7868603at2"/>
<evidence type="ECO:0000313" key="4">
    <source>
        <dbReference type="Proteomes" id="UP000019151"/>
    </source>
</evidence>
<reference evidence="3 4" key="1">
    <citation type="journal article" date="2014" name="Genome Announc.">
        <title>Genome Sequence and Methylome of Soil Bacterium Gemmatirosa kalamazoonensis KBS708T, a Member of the Rarely Cultivated Gemmatimonadetes Phylum.</title>
        <authorList>
            <person name="Debruyn J.M."/>
            <person name="Radosevich M."/>
            <person name="Wommack K.E."/>
            <person name="Polson S.W."/>
            <person name="Hauser L.J."/>
            <person name="Fawaz M.N."/>
            <person name="Korlach J."/>
            <person name="Tsai Y.C."/>
        </authorList>
    </citation>
    <scope>NUCLEOTIDE SEQUENCE [LARGE SCALE GENOMIC DNA]</scope>
    <source>
        <strain evidence="3 4">KBS708</strain>
    </source>
</reference>
<feature type="region of interest" description="Disordered" evidence="1">
    <location>
        <begin position="1"/>
        <end position="23"/>
    </location>
</feature>
<dbReference type="EMBL" id="CP007128">
    <property type="protein sequence ID" value="AHG89325.1"/>
    <property type="molecule type" value="Genomic_DNA"/>
</dbReference>
<dbReference type="Proteomes" id="UP000019151">
    <property type="component" value="Chromosome"/>
</dbReference>
<dbReference type="AlphaFoldDB" id="W0RG73"/>
<dbReference type="KEGG" id="gba:J421_1788"/>
<keyword evidence="2" id="KW-1133">Transmembrane helix</keyword>
<keyword evidence="2" id="KW-0812">Transmembrane</keyword>
<proteinExistence type="predicted"/>
<evidence type="ECO:0000256" key="1">
    <source>
        <dbReference type="SAM" id="MobiDB-lite"/>
    </source>
</evidence>
<gene>
    <name evidence="3" type="ORF">J421_1788</name>
</gene>
<keyword evidence="4" id="KW-1185">Reference proteome</keyword>
<feature type="transmembrane region" description="Helical" evidence="2">
    <location>
        <begin position="28"/>
        <end position="51"/>
    </location>
</feature>
<dbReference type="HOGENOM" id="CLU_155151_0_0_0"/>
<feature type="compositionally biased region" description="Basic and acidic residues" evidence="1">
    <location>
        <begin position="14"/>
        <end position="23"/>
    </location>
</feature>
<dbReference type="InParanoid" id="W0RG73"/>
<feature type="transmembrane region" description="Helical" evidence="2">
    <location>
        <begin position="106"/>
        <end position="132"/>
    </location>
</feature>
<dbReference type="STRING" id="861299.J421_1788"/>
<protein>
    <submittedName>
        <fullName evidence="3">Uncharacterized protein</fullName>
    </submittedName>
</protein>
<sequence length="136" mass="14638">MSPDLRTPSGAEGRLAHPRESREAPSTAAQAVGLLLAPAVFFAHLQGAYVLVPRACRYHADVWLHVVGIASVLAAAYGAWVAWRVWDDTGRHATTETGGPLPRARFLGLTGLGVAALLTLILLWQWLAAFFINPCQ</sequence>